<sequence>MDKIKEFLRVNKSIKYIRIQWIDYSGVLRARFVPVARCLRIANGSETIRLAQNSMIIPISTAPRIFSLSDYHETWFLRPDWSSLRVCGFQTGHAAAMSFVDQKDAETRLDKCPRMLLIQALERLDKEWGVKVLVGFEIEFVLLDGDGSNDVVKPLDRLNGYSRTAGLRAETLDLVEEIIDALEQSSISIHHFHAEVQDQLEIALTPEPALQAVDSLVLAQETIRAICVRRNLKATMTPKPTLAGPSNGLHLHLSLVNVNVEHVSADHFIAGVLDHMGSLCAFGMANYDGYARSVGDAAGAWVGFGTDNRDLPVRKISDWHWEFRMMDGTANPYLFAAAVLLAALDGLAKKTELVWKDCKLFPHLMNEKMRVEYGINNSMPVTFKEALDCLKEDAVVNAWIAKDLLEWYISVKEKEVEVFGEMTDEQRRLRFLEYF</sequence>
<evidence type="ECO:0000313" key="6">
    <source>
        <dbReference type="Proteomes" id="UP000030151"/>
    </source>
</evidence>
<evidence type="ECO:0000313" key="5">
    <source>
        <dbReference type="EMBL" id="EXU96691.1"/>
    </source>
</evidence>
<dbReference type="PANTHER" id="PTHR43785">
    <property type="entry name" value="GAMMA-GLUTAMYLPUTRESCINE SYNTHETASE"/>
    <property type="match status" value="1"/>
</dbReference>
<feature type="domain" description="GS catalytic" evidence="4">
    <location>
        <begin position="110"/>
        <end position="343"/>
    </location>
</feature>
<protein>
    <recommendedName>
        <fullName evidence="1">Glutamine synthetase</fullName>
    </recommendedName>
</protein>
<dbReference type="OrthoDB" id="3364440at2759"/>
<dbReference type="EMBL" id="JELW01000046">
    <property type="protein sequence ID" value="EXU96691.1"/>
    <property type="molecule type" value="Genomic_DNA"/>
</dbReference>
<dbReference type="Pfam" id="PF00120">
    <property type="entry name" value="Gln-synt_C"/>
    <property type="match status" value="1"/>
</dbReference>
<dbReference type="Proteomes" id="UP000030151">
    <property type="component" value="Unassembled WGS sequence"/>
</dbReference>
<dbReference type="Gene3D" id="3.10.20.70">
    <property type="entry name" value="Glutamine synthetase, N-terminal domain"/>
    <property type="match status" value="1"/>
</dbReference>
<dbReference type="GO" id="GO:0006542">
    <property type="term" value="P:glutamine biosynthetic process"/>
    <property type="evidence" value="ECO:0007669"/>
    <property type="project" value="InterPro"/>
</dbReference>
<dbReference type="PANTHER" id="PTHR43785:SF2">
    <property type="entry name" value="TYPE-1 GLUTAMINE SYNTHETASE 1"/>
    <property type="match status" value="1"/>
</dbReference>
<evidence type="ECO:0000256" key="3">
    <source>
        <dbReference type="RuleBase" id="RU000384"/>
    </source>
</evidence>
<evidence type="ECO:0000256" key="1">
    <source>
        <dbReference type="ARBA" id="ARBA00021364"/>
    </source>
</evidence>
<dbReference type="Gene3D" id="3.30.590.10">
    <property type="entry name" value="Glutamine synthetase/guanido kinase, catalytic domain"/>
    <property type="match status" value="1"/>
</dbReference>
<dbReference type="InterPro" id="IPR008146">
    <property type="entry name" value="Gln_synth_cat_dom"/>
</dbReference>
<dbReference type="InterPro" id="IPR014746">
    <property type="entry name" value="Gln_synth/guanido_kin_cat_dom"/>
</dbReference>
<keyword evidence="2" id="KW-0436">Ligase</keyword>
<organism evidence="5 6">
    <name type="scientific">Metarhizium robertsii</name>
    <dbReference type="NCBI Taxonomy" id="568076"/>
    <lineage>
        <taxon>Eukaryota</taxon>
        <taxon>Fungi</taxon>
        <taxon>Dikarya</taxon>
        <taxon>Ascomycota</taxon>
        <taxon>Pezizomycotina</taxon>
        <taxon>Sordariomycetes</taxon>
        <taxon>Hypocreomycetidae</taxon>
        <taxon>Hypocreales</taxon>
        <taxon>Clavicipitaceae</taxon>
        <taxon>Metarhizium</taxon>
    </lineage>
</organism>
<dbReference type="InterPro" id="IPR036651">
    <property type="entry name" value="Gln_synt_N_sf"/>
</dbReference>
<comment type="caution">
    <text evidence="5">The sequence shown here is derived from an EMBL/GenBank/DDBJ whole genome shotgun (WGS) entry which is preliminary data.</text>
</comment>
<dbReference type="HOGENOM" id="CLU_017290_6_1_1"/>
<dbReference type="AlphaFoldDB" id="A0A014P4Q7"/>
<dbReference type="GO" id="GO:0004356">
    <property type="term" value="F:glutamine synthetase activity"/>
    <property type="evidence" value="ECO:0007669"/>
    <property type="project" value="InterPro"/>
</dbReference>
<comment type="similarity">
    <text evidence="3">Belongs to the glutamine synthetase family.</text>
</comment>
<proteinExistence type="inferred from homology"/>
<accession>A0A014P4Q7</accession>
<name>A0A014P4Q7_9HYPO</name>
<evidence type="ECO:0000259" key="4">
    <source>
        <dbReference type="SMART" id="SM01230"/>
    </source>
</evidence>
<dbReference type="eggNOG" id="KOG0683">
    <property type="taxonomic scope" value="Eukaryota"/>
</dbReference>
<dbReference type="SUPFAM" id="SSF55931">
    <property type="entry name" value="Glutamine synthetase/guanido kinase"/>
    <property type="match status" value="1"/>
</dbReference>
<gene>
    <name evidence="5" type="ORF">X797_010235</name>
</gene>
<dbReference type="SMART" id="SM01230">
    <property type="entry name" value="Gln-synt_C"/>
    <property type="match status" value="1"/>
</dbReference>
<reference evidence="5 6" key="1">
    <citation type="submission" date="2014-02" db="EMBL/GenBank/DDBJ databases">
        <title>The genome sequence of the entomopathogenic fungus Metarhizium robertsii ARSEF 2575.</title>
        <authorList>
            <person name="Giuliano Garisto Donzelli B."/>
            <person name="Roe B.A."/>
            <person name="Macmil S.L."/>
            <person name="Krasnoff S.B."/>
            <person name="Gibson D.M."/>
        </authorList>
    </citation>
    <scope>NUCLEOTIDE SEQUENCE [LARGE SCALE GENOMIC DNA]</scope>
    <source>
        <strain evidence="5 6">ARSEF 2575</strain>
    </source>
</reference>
<evidence type="ECO:0000256" key="2">
    <source>
        <dbReference type="ARBA" id="ARBA00022598"/>
    </source>
</evidence>